<proteinExistence type="predicted"/>
<dbReference type="Pfam" id="PF01326">
    <property type="entry name" value="PPDK_N"/>
    <property type="match status" value="1"/>
</dbReference>
<dbReference type="InterPro" id="IPR013815">
    <property type="entry name" value="ATP_grasp_subdomain_1"/>
</dbReference>
<dbReference type="EMBL" id="UINC01003696">
    <property type="protein sequence ID" value="SVA08503.1"/>
    <property type="molecule type" value="Genomic_DNA"/>
</dbReference>
<name>A0A381T473_9ZZZZ</name>
<dbReference type="GO" id="GO:0005524">
    <property type="term" value="F:ATP binding"/>
    <property type="evidence" value="ECO:0007669"/>
    <property type="project" value="InterPro"/>
</dbReference>
<dbReference type="GO" id="GO:0016301">
    <property type="term" value="F:kinase activity"/>
    <property type="evidence" value="ECO:0007669"/>
    <property type="project" value="InterPro"/>
</dbReference>
<evidence type="ECO:0000313" key="2">
    <source>
        <dbReference type="EMBL" id="SVA08503.1"/>
    </source>
</evidence>
<sequence>MSNKSNKQINNRFIKSTFNKSLIESLKLFIKSVKHPLAVRSSSLLEDSQYQPLSGMYATYMLPNNQPKAKQRLDDLITAIKLVYASTFYQDPKSLISRSVHRIEEEKMAVILMEMVGQSYNDRYYPSFSGTAQSFNFYPISYMKRNEGVAHLALGLGRTIANGEKSLRFSPKYPGILPQYYSIKATIESSQNSFYAMRLKGNNSSSLKNEDKNLSSFNLKIAEKDGSLKWSGSVVSNEDNIIRDTLSQNGTRVITFTPILKWSMFPLVDILNDLLEMGKDSLGCEVEIEFAVNIFEDQNKSPEFSLLQIKPMVMGGSRELINMDNESSKSILCNSKVTLGDGFIDSVQHVVFVDPKRFRSANTKAIAKEIHQFNNIMVNKSPYILVGPGRWGSADPWLGIPVSWEQISGASAIIEIGIKDFPVDPSFGSHFFQNVTSMRLGYFTIDNNSKDESFDYNWLKKQKVVKNKKFTTCYKLERPLRIKIDGQTGNGIILKPKTIDIEPMNEQEASGI</sequence>
<organism evidence="2">
    <name type="scientific">marine metagenome</name>
    <dbReference type="NCBI Taxonomy" id="408172"/>
    <lineage>
        <taxon>unclassified sequences</taxon>
        <taxon>metagenomes</taxon>
        <taxon>ecological metagenomes</taxon>
    </lineage>
</organism>
<gene>
    <name evidence="2" type="ORF">METZ01_LOCUS61357</name>
</gene>
<dbReference type="AlphaFoldDB" id="A0A381T473"/>
<protein>
    <recommendedName>
        <fullName evidence="1">Pyruvate phosphate dikinase AMP/ATP-binding domain-containing protein</fullName>
    </recommendedName>
</protein>
<evidence type="ECO:0000259" key="1">
    <source>
        <dbReference type="Pfam" id="PF01326"/>
    </source>
</evidence>
<dbReference type="InterPro" id="IPR002192">
    <property type="entry name" value="PPDK_AMP/ATP-bd"/>
</dbReference>
<accession>A0A381T473</accession>
<dbReference type="SUPFAM" id="SSF56059">
    <property type="entry name" value="Glutathione synthetase ATP-binding domain-like"/>
    <property type="match status" value="1"/>
</dbReference>
<feature type="domain" description="Pyruvate phosphate dikinase AMP/ATP-binding" evidence="1">
    <location>
        <begin position="4"/>
        <end position="317"/>
    </location>
</feature>
<dbReference type="Gene3D" id="3.30.1490.20">
    <property type="entry name" value="ATP-grasp fold, A domain"/>
    <property type="match status" value="1"/>
</dbReference>
<reference evidence="2" key="1">
    <citation type="submission" date="2018-05" db="EMBL/GenBank/DDBJ databases">
        <authorList>
            <person name="Lanie J.A."/>
            <person name="Ng W.-L."/>
            <person name="Kazmierczak K.M."/>
            <person name="Andrzejewski T.M."/>
            <person name="Davidsen T.M."/>
            <person name="Wayne K.J."/>
            <person name="Tettelin H."/>
            <person name="Glass J.I."/>
            <person name="Rusch D."/>
            <person name="Podicherti R."/>
            <person name="Tsui H.-C.T."/>
            <person name="Winkler M.E."/>
        </authorList>
    </citation>
    <scope>NUCLEOTIDE SEQUENCE</scope>
</reference>